<evidence type="ECO:0000313" key="1">
    <source>
        <dbReference type="EMBL" id="MBX54152.1"/>
    </source>
</evidence>
<accession>A0A2P2PHJ0</accession>
<sequence length="34" mass="3772">MSSQLRQSTLNVSLIGATVFHNKQLSLTGRIKDK</sequence>
<dbReference type="EMBL" id="GGEC01073668">
    <property type="protein sequence ID" value="MBX54152.1"/>
    <property type="molecule type" value="Transcribed_RNA"/>
</dbReference>
<organism evidence="1">
    <name type="scientific">Rhizophora mucronata</name>
    <name type="common">Asiatic mangrove</name>
    <dbReference type="NCBI Taxonomy" id="61149"/>
    <lineage>
        <taxon>Eukaryota</taxon>
        <taxon>Viridiplantae</taxon>
        <taxon>Streptophyta</taxon>
        <taxon>Embryophyta</taxon>
        <taxon>Tracheophyta</taxon>
        <taxon>Spermatophyta</taxon>
        <taxon>Magnoliopsida</taxon>
        <taxon>eudicotyledons</taxon>
        <taxon>Gunneridae</taxon>
        <taxon>Pentapetalae</taxon>
        <taxon>rosids</taxon>
        <taxon>fabids</taxon>
        <taxon>Malpighiales</taxon>
        <taxon>Rhizophoraceae</taxon>
        <taxon>Rhizophora</taxon>
    </lineage>
</organism>
<proteinExistence type="predicted"/>
<protein>
    <submittedName>
        <fullName evidence="1">Uncharacterized protein</fullName>
    </submittedName>
</protein>
<dbReference type="AlphaFoldDB" id="A0A2P2PHJ0"/>
<name>A0A2P2PHJ0_RHIMU</name>
<reference evidence="1" key="1">
    <citation type="submission" date="2018-02" db="EMBL/GenBank/DDBJ databases">
        <title>Rhizophora mucronata_Transcriptome.</title>
        <authorList>
            <person name="Meera S.P."/>
            <person name="Sreeshan A."/>
            <person name="Augustine A."/>
        </authorList>
    </citation>
    <scope>NUCLEOTIDE SEQUENCE</scope>
    <source>
        <tissue evidence="1">Leaf</tissue>
    </source>
</reference>